<sequence length="47" mass="5018">MSWLKEAFTPDPDEVDQVTGLFTSKRGLIAIGVLLVAIVVGSVLAFI</sequence>
<keyword evidence="1" id="KW-1133">Transmembrane helix</keyword>
<reference evidence="2 3" key="1">
    <citation type="submission" date="2019-03" db="EMBL/GenBank/DDBJ databases">
        <title>Genomic analyses of the natural microbiome of Caenorhabditis elegans.</title>
        <authorList>
            <person name="Samuel B."/>
        </authorList>
    </citation>
    <scope>NUCLEOTIDE SEQUENCE [LARGE SCALE GENOMIC DNA]</scope>
    <source>
        <strain evidence="2 3">JUb18</strain>
    </source>
</reference>
<gene>
    <name evidence="2" type="ORF">EDF62_3274</name>
</gene>
<organism evidence="2 3">
    <name type="scientific">Leucobacter luti</name>
    <dbReference type="NCBI Taxonomy" id="340320"/>
    <lineage>
        <taxon>Bacteria</taxon>
        <taxon>Bacillati</taxon>
        <taxon>Actinomycetota</taxon>
        <taxon>Actinomycetes</taxon>
        <taxon>Micrococcales</taxon>
        <taxon>Microbacteriaceae</taxon>
        <taxon>Leucobacter</taxon>
    </lineage>
</organism>
<evidence type="ECO:0000313" key="2">
    <source>
        <dbReference type="EMBL" id="TDP89543.1"/>
    </source>
</evidence>
<dbReference type="EMBL" id="SNYA01000009">
    <property type="protein sequence ID" value="TDP89543.1"/>
    <property type="molecule type" value="Genomic_DNA"/>
</dbReference>
<name>A0A4R6RRT5_9MICO</name>
<dbReference type="AlphaFoldDB" id="A0A4R6RRT5"/>
<keyword evidence="1" id="KW-0472">Membrane</keyword>
<evidence type="ECO:0000256" key="1">
    <source>
        <dbReference type="SAM" id="Phobius"/>
    </source>
</evidence>
<dbReference type="Proteomes" id="UP000295601">
    <property type="component" value="Unassembled WGS sequence"/>
</dbReference>
<evidence type="ECO:0000313" key="3">
    <source>
        <dbReference type="Proteomes" id="UP000295601"/>
    </source>
</evidence>
<protein>
    <submittedName>
        <fullName evidence="2">Uncharacterized protein</fullName>
    </submittedName>
</protein>
<proteinExistence type="predicted"/>
<accession>A0A4R6RRT5</accession>
<keyword evidence="1" id="KW-0812">Transmembrane</keyword>
<comment type="caution">
    <text evidence="2">The sequence shown here is derived from an EMBL/GenBank/DDBJ whole genome shotgun (WGS) entry which is preliminary data.</text>
</comment>
<dbReference type="RefSeq" id="WP_166644380.1">
    <property type="nucleotide sequence ID" value="NZ_SNYA01000009.1"/>
</dbReference>
<keyword evidence="3" id="KW-1185">Reference proteome</keyword>
<feature type="transmembrane region" description="Helical" evidence="1">
    <location>
        <begin position="27"/>
        <end position="46"/>
    </location>
</feature>